<evidence type="ECO:0008006" key="4">
    <source>
        <dbReference type="Google" id="ProtNLM"/>
    </source>
</evidence>
<dbReference type="AlphaFoldDB" id="A0A9W9PB46"/>
<dbReference type="EMBL" id="JAPQKT010000002">
    <property type="protein sequence ID" value="KAJ5241205.1"/>
    <property type="molecule type" value="Genomic_DNA"/>
</dbReference>
<name>A0A9W9PB46_PENCI</name>
<evidence type="ECO:0000313" key="3">
    <source>
        <dbReference type="Proteomes" id="UP001147733"/>
    </source>
</evidence>
<evidence type="ECO:0000256" key="1">
    <source>
        <dbReference type="SAM" id="SignalP"/>
    </source>
</evidence>
<gene>
    <name evidence="2" type="ORF">N7469_002796</name>
</gene>
<evidence type="ECO:0000313" key="2">
    <source>
        <dbReference type="EMBL" id="KAJ5241205.1"/>
    </source>
</evidence>
<protein>
    <recommendedName>
        <fullName evidence="4">Hydrophobin</fullName>
    </recommendedName>
</protein>
<dbReference type="GeneID" id="81380883"/>
<reference evidence="2" key="1">
    <citation type="submission" date="2022-11" db="EMBL/GenBank/DDBJ databases">
        <authorList>
            <person name="Petersen C."/>
        </authorList>
    </citation>
    <scope>NUCLEOTIDE SEQUENCE</scope>
    <source>
        <strain evidence="2">IBT 23319</strain>
    </source>
</reference>
<dbReference type="Proteomes" id="UP001147733">
    <property type="component" value="Unassembled WGS sequence"/>
</dbReference>
<feature type="signal peptide" evidence="1">
    <location>
        <begin position="1"/>
        <end position="18"/>
    </location>
</feature>
<organism evidence="2 3">
    <name type="scientific">Penicillium citrinum</name>
    <dbReference type="NCBI Taxonomy" id="5077"/>
    <lineage>
        <taxon>Eukaryota</taxon>
        <taxon>Fungi</taxon>
        <taxon>Dikarya</taxon>
        <taxon>Ascomycota</taxon>
        <taxon>Pezizomycotina</taxon>
        <taxon>Eurotiomycetes</taxon>
        <taxon>Eurotiomycetidae</taxon>
        <taxon>Eurotiales</taxon>
        <taxon>Aspergillaceae</taxon>
        <taxon>Penicillium</taxon>
    </lineage>
</organism>
<keyword evidence="1" id="KW-0732">Signal</keyword>
<accession>A0A9W9PB46</accession>
<reference evidence="2" key="2">
    <citation type="journal article" date="2023" name="IMA Fungus">
        <title>Comparative genomic study of the Penicillium genus elucidates a diverse pangenome and 15 lateral gene transfer events.</title>
        <authorList>
            <person name="Petersen C."/>
            <person name="Sorensen T."/>
            <person name="Nielsen M.R."/>
            <person name="Sondergaard T.E."/>
            <person name="Sorensen J.L."/>
            <person name="Fitzpatrick D.A."/>
            <person name="Frisvad J.C."/>
            <person name="Nielsen K.L."/>
        </authorList>
    </citation>
    <scope>NUCLEOTIDE SEQUENCE</scope>
    <source>
        <strain evidence="2">IBT 23319</strain>
    </source>
</reference>
<proteinExistence type="predicted"/>
<dbReference type="RefSeq" id="XP_056504210.1">
    <property type="nucleotide sequence ID" value="XM_056641716.1"/>
</dbReference>
<comment type="caution">
    <text evidence="2">The sequence shown here is derived from an EMBL/GenBank/DDBJ whole genome shotgun (WGS) entry which is preliminary data.</text>
</comment>
<feature type="chain" id="PRO_5040737809" description="Hydrophobin" evidence="1">
    <location>
        <begin position="19"/>
        <end position="175"/>
    </location>
</feature>
<sequence length="175" mass="18445">MRLELLITALGVCAISSAVPVHQEYPAVPMPTPTKPLIQSASAASHASSSASPSASIAPVGPYSCPQSQHKQCCMSLADASRDAVIKPLGELVPIVGGIQISSAISFQCRPMEESEAPDSCNEPEFRPMCCSNSNSGSSVNSCKPFEKAKEEYYRTFGYGKGVEDPTDVIMDAVS</sequence>
<keyword evidence="3" id="KW-1185">Reference proteome</keyword>
<dbReference type="OrthoDB" id="4292214at2759"/>